<keyword evidence="2" id="KW-1185">Reference proteome</keyword>
<evidence type="ECO:0000313" key="2">
    <source>
        <dbReference type="Proteomes" id="UP000252415"/>
    </source>
</evidence>
<accession>A0A368WBB7</accession>
<dbReference type="SUPFAM" id="SSF141571">
    <property type="entry name" value="Pentapeptide repeat-like"/>
    <property type="match status" value="1"/>
</dbReference>
<dbReference type="AlphaFoldDB" id="A0A368WBB7"/>
<dbReference type="EMBL" id="QPJD01000003">
    <property type="protein sequence ID" value="RCW50373.1"/>
    <property type="molecule type" value="Genomic_DNA"/>
</dbReference>
<evidence type="ECO:0000313" key="1">
    <source>
        <dbReference type="EMBL" id="RCW50373.1"/>
    </source>
</evidence>
<dbReference type="Gene3D" id="2.160.20.80">
    <property type="entry name" value="E3 ubiquitin-protein ligase SopA"/>
    <property type="match status" value="1"/>
</dbReference>
<gene>
    <name evidence="1" type="ORF">DFP97_103394</name>
</gene>
<reference evidence="1 2" key="1">
    <citation type="submission" date="2018-07" db="EMBL/GenBank/DDBJ databases">
        <title>Genomic Encyclopedia of Type Strains, Phase III (KMG-III): the genomes of soil and plant-associated and newly described type strains.</title>
        <authorList>
            <person name="Whitman W."/>
        </authorList>
    </citation>
    <scope>NUCLEOTIDE SEQUENCE [LARGE SCALE GENOMIC DNA]</scope>
    <source>
        <strain evidence="1 2">CECT 7506</strain>
    </source>
</reference>
<name>A0A368WBB7_9BACL</name>
<proteinExistence type="predicted"/>
<dbReference type="OrthoDB" id="9786032at2"/>
<organism evidence="1 2">
    <name type="scientific">Paenibacillus prosopidis</name>
    <dbReference type="NCBI Taxonomy" id="630520"/>
    <lineage>
        <taxon>Bacteria</taxon>
        <taxon>Bacillati</taxon>
        <taxon>Bacillota</taxon>
        <taxon>Bacilli</taxon>
        <taxon>Bacillales</taxon>
        <taxon>Paenibacillaceae</taxon>
        <taxon>Paenibacillus</taxon>
    </lineage>
</organism>
<comment type="caution">
    <text evidence="1">The sequence shown here is derived from an EMBL/GenBank/DDBJ whole genome shotgun (WGS) entry which is preliminary data.</text>
</comment>
<protein>
    <submittedName>
        <fullName evidence="1">Pentapeptide repeat protein</fullName>
    </submittedName>
</protein>
<dbReference type="RefSeq" id="WP_114379197.1">
    <property type="nucleotide sequence ID" value="NZ_QPJD01000003.1"/>
</dbReference>
<dbReference type="Proteomes" id="UP000252415">
    <property type="component" value="Unassembled WGS sequence"/>
</dbReference>
<sequence length="135" mass="15064">MERFEISNTNKSLEVNNASIADSRFVNVCAERLYMENITLAGTKITDANLSDLEIDGAQLGGAFIHNIGLPPEGHPHYEPDKKQRPLRFENCMLNDSTIVNCNLTNVEISDCNITGLKINGILVEDLLREYAKLK</sequence>